<keyword evidence="2 7" id="KW-0813">Transport</keyword>
<dbReference type="EMBL" id="SOAW01000001">
    <property type="protein sequence ID" value="TDT33931.1"/>
    <property type="molecule type" value="Genomic_DNA"/>
</dbReference>
<feature type="transmembrane region" description="Helical" evidence="7">
    <location>
        <begin position="196"/>
        <end position="217"/>
    </location>
</feature>
<dbReference type="InterPro" id="IPR000515">
    <property type="entry name" value="MetI-like"/>
</dbReference>
<dbReference type="CDD" id="cd06261">
    <property type="entry name" value="TM_PBP2"/>
    <property type="match status" value="1"/>
</dbReference>
<dbReference type="PROSITE" id="PS50928">
    <property type="entry name" value="ABC_TM1"/>
    <property type="match status" value="1"/>
</dbReference>
<comment type="caution">
    <text evidence="9">The sequence shown here is derived from an EMBL/GenBank/DDBJ whole genome shotgun (WGS) entry which is preliminary data.</text>
</comment>
<evidence type="ECO:0000256" key="7">
    <source>
        <dbReference type="RuleBase" id="RU363032"/>
    </source>
</evidence>
<name>A0A4R7J8U3_9ACTN</name>
<feature type="domain" description="ABC transmembrane type-1" evidence="8">
    <location>
        <begin position="106"/>
        <end position="324"/>
    </location>
</feature>
<feature type="transmembrane region" description="Helical" evidence="7">
    <location>
        <begin position="12"/>
        <end position="33"/>
    </location>
</feature>
<evidence type="ECO:0000256" key="4">
    <source>
        <dbReference type="ARBA" id="ARBA00022692"/>
    </source>
</evidence>
<proteinExistence type="inferred from homology"/>
<dbReference type="GO" id="GO:0055085">
    <property type="term" value="P:transmembrane transport"/>
    <property type="evidence" value="ECO:0007669"/>
    <property type="project" value="InterPro"/>
</dbReference>
<evidence type="ECO:0000256" key="1">
    <source>
        <dbReference type="ARBA" id="ARBA00004651"/>
    </source>
</evidence>
<dbReference type="AlphaFoldDB" id="A0A4R7J8U3"/>
<accession>A0A4R7J8U3</accession>
<keyword evidence="3" id="KW-1003">Cell membrane</keyword>
<feature type="transmembrane region" description="Helical" evidence="7">
    <location>
        <begin position="153"/>
        <end position="174"/>
    </location>
</feature>
<comment type="similarity">
    <text evidence="7">Belongs to the binding-protein-dependent transport system permease family.</text>
</comment>
<dbReference type="OrthoDB" id="147688at2"/>
<dbReference type="GO" id="GO:0005886">
    <property type="term" value="C:plasma membrane"/>
    <property type="evidence" value="ECO:0007669"/>
    <property type="project" value="UniProtKB-SubCell"/>
</dbReference>
<reference evidence="9 10" key="1">
    <citation type="submission" date="2019-03" db="EMBL/GenBank/DDBJ databases">
        <title>Genomic Encyclopedia of Archaeal and Bacterial Type Strains, Phase II (KMG-II): from individual species to whole genera.</title>
        <authorList>
            <person name="Goeker M."/>
        </authorList>
    </citation>
    <scope>NUCLEOTIDE SEQUENCE [LARGE SCALE GENOMIC DNA]</scope>
    <source>
        <strain evidence="9 10">DSM 24323</strain>
    </source>
</reference>
<evidence type="ECO:0000256" key="5">
    <source>
        <dbReference type="ARBA" id="ARBA00022989"/>
    </source>
</evidence>
<dbReference type="Pfam" id="PF00528">
    <property type="entry name" value="BPD_transp_1"/>
    <property type="match status" value="1"/>
</dbReference>
<keyword evidence="4 7" id="KW-0812">Transmembrane</keyword>
<dbReference type="PANTHER" id="PTHR43163:SF7">
    <property type="entry name" value="DIPEPTIDE-TRANSPORT INTEGRAL MEMBRANE PROTEIN ABC TRANSPORTER DPPB-RELATED"/>
    <property type="match status" value="1"/>
</dbReference>
<dbReference type="Gene3D" id="1.10.3720.10">
    <property type="entry name" value="MetI-like"/>
    <property type="match status" value="1"/>
</dbReference>
<gene>
    <name evidence="9" type="ORF">CLV29_1567</name>
</gene>
<feature type="transmembrane region" description="Helical" evidence="7">
    <location>
        <begin position="259"/>
        <end position="281"/>
    </location>
</feature>
<feature type="transmembrane region" description="Helical" evidence="7">
    <location>
        <begin position="301"/>
        <end position="327"/>
    </location>
</feature>
<evidence type="ECO:0000256" key="3">
    <source>
        <dbReference type="ARBA" id="ARBA00022475"/>
    </source>
</evidence>
<evidence type="ECO:0000313" key="10">
    <source>
        <dbReference type="Proteomes" id="UP000295371"/>
    </source>
</evidence>
<organism evidence="9 10">
    <name type="scientific">Naumannella halotolerans</name>
    <dbReference type="NCBI Taxonomy" id="993414"/>
    <lineage>
        <taxon>Bacteria</taxon>
        <taxon>Bacillati</taxon>
        <taxon>Actinomycetota</taxon>
        <taxon>Actinomycetes</taxon>
        <taxon>Propionibacteriales</taxon>
        <taxon>Propionibacteriaceae</taxon>
        <taxon>Naumannella</taxon>
    </lineage>
</organism>
<dbReference type="PANTHER" id="PTHR43163">
    <property type="entry name" value="DIPEPTIDE TRANSPORT SYSTEM PERMEASE PROTEIN DPPB-RELATED"/>
    <property type="match status" value="1"/>
</dbReference>
<evidence type="ECO:0000313" key="9">
    <source>
        <dbReference type="EMBL" id="TDT33931.1"/>
    </source>
</evidence>
<protein>
    <submittedName>
        <fullName evidence="9">Peptide/nickel transport system permease protein</fullName>
    </submittedName>
</protein>
<feature type="transmembrane region" description="Helical" evidence="7">
    <location>
        <begin position="112"/>
        <end position="132"/>
    </location>
</feature>
<keyword evidence="10" id="KW-1185">Reference proteome</keyword>
<sequence>MGRYVARRLLQGLFTLFAVLALLHLLTTLAIQLNGNPALAFFGERVPSAAQLQAVEERYGLDDPCFEQPGNPCVMPFVERLGDYARGDFGTDLRGRPVTEIVAAAAPNTLRLFVVVTLTWLVIGMTLGSVAARFRGKPADHGIRAGSILIDAFPVFVMLLVYKLVIAVPVFTWARDTFGATSFAALLFRPSFSPDAPWATTIVPGILLGLAGSAAFIRLVRAAQLENYGAEHVRTARAKGLRERDVVVSHVVRNSSIPVVTAVGFVFTEALSGAVITEGLMNIYGMGGVLWGAVAGSDVSVVIGIVTLLAVITVLVLILVDLAYAALDPRIRFD</sequence>
<evidence type="ECO:0000256" key="2">
    <source>
        <dbReference type="ARBA" id="ARBA00022448"/>
    </source>
</evidence>
<evidence type="ECO:0000259" key="8">
    <source>
        <dbReference type="PROSITE" id="PS50928"/>
    </source>
</evidence>
<keyword evidence="6 7" id="KW-0472">Membrane</keyword>
<dbReference type="Proteomes" id="UP000295371">
    <property type="component" value="Unassembled WGS sequence"/>
</dbReference>
<dbReference type="RefSeq" id="WP_133754369.1">
    <property type="nucleotide sequence ID" value="NZ_CP171129.1"/>
</dbReference>
<dbReference type="SUPFAM" id="SSF161098">
    <property type="entry name" value="MetI-like"/>
    <property type="match status" value="1"/>
</dbReference>
<dbReference type="InterPro" id="IPR035906">
    <property type="entry name" value="MetI-like_sf"/>
</dbReference>
<comment type="subcellular location">
    <subcellularLocation>
        <location evidence="1 7">Cell membrane</location>
        <topology evidence="1 7">Multi-pass membrane protein</topology>
    </subcellularLocation>
</comment>
<evidence type="ECO:0000256" key="6">
    <source>
        <dbReference type="ARBA" id="ARBA00023136"/>
    </source>
</evidence>
<keyword evidence="5 7" id="KW-1133">Transmembrane helix</keyword>